<dbReference type="Proteomes" id="UP001166291">
    <property type="component" value="Unassembled WGS sequence"/>
</dbReference>
<evidence type="ECO:0000259" key="3">
    <source>
        <dbReference type="Pfam" id="PF07859"/>
    </source>
</evidence>
<evidence type="ECO:0000256" key="2">
    <source>
        <dbReference type="ARBA" id="ARBA00022801"/>
    </source>
</evidence>
<dbReference type="Pfam" id="PF07859">
    <property type="entry name" value="Abhydrolase_3"/>
    <property type="match status" value="1"/>
</dbReference>
<reference evidence="4" key="1">
    <citation type="submission" date="2021-07" db="EMBL/GenBank/DDBJ databases">
        <title>Zhongshania sp. CAU 1632 isolated from seawater.</title>
        <authorList>
            <person name="Kim W."/>
        </authorList>
    </citation>
    <scope>NUCLEOTIDE SEQUENCE</scope>
    <source>
        <strain evidence="4">CAU 1632</strain>
    </source>
</reference>
<protein>
    <submittedName>
        <fullName evidence="4">Alpha/beta hydrolase</fullName>
    </submittedName>
</protein>
<name>A0ABS6VUT3_9GAMM</name>
<dbReference type="EMBL" id="JAHWDQ010000004">
    <property type="protein sequence ID" value="MBW2942088.1"/>
    <property type="molecule type" value="Genomic_DNA"/>
</dbReference>
<dbReference type="InterPro" id="IPR002168">
    <property type="entry name" value="Lipase_GDXG_HIS_AS"/>
</dbReference>
<keyword evidence="2 4" id="KW-0378">Hydrolase</keyword>
<gene>
    <name evidence="4" type="ORF">KXJ70_14930</name>
</gene>
<comment type="caution">
    <text evidence="4">The sequence shown here is derived from an EMBL/GenBank/DDBJ whole genome shotgun (WGS) entry which is preliminary data.</text>
</comment>
<evidence type="ECO:0000313" key="4">
    <source>
        <dbReference type="EMBL" id="MBW2942088.1"/>
    </source>
</evidence>
<evidence type="ECO:0000313" key="5">
    <source>
        <dbReference type="Proteomes" id="UP001166291"/>
    </source>
</evidence>
<dbReference type="PANTHER" id="PTHR48081">
    <property type="entry name" value="AB HYDROLASE SUPERFAMILY PROTEIN C4A8.06C"/>
    <property type="match status" value="1"/>
</dbReference>
<dbReference type="GO" id="GO:0016787">
    <property type="term" value="F:hydrolase activity"/>
    <property type="evidence" value="ECO:0007669"/>
    <property type="project" value="UniProtKB-KW"/>
</dbReference>
<keyword evidence="5" id="KW-1185">Reference proteome</keyword>
<proteinExistence type="inferred from homology"/>
<dbReference type="InterPro" id="IPR050300">
    <property type="entry name" value="GDXG_lipolytic_enzyme"/>
</dbReference>
<dbReference type="PANTHER" id="PTHR48081:SF8">
    <property type="entry name" value="ALPHA_BETA HYDROLASE FOLD-3 DOMAIN-CONTAINING PROTEIN-RELATED"/>
    <property type="match status" value="1"/>
</dbReference>
<dbReference type="RefSeq" id="WP_219044328.1">
    <property type="nucleotide sequence ID" value="NZ_JAHWDQ010000004.1"/>
</dbReference>
<comment type="similarity">
    <text evidence="1">Belongs to the 'GDXG' lipolytic enzyme family.</text>
</comment>
<accession>A0ABS6VUT3</accession>
<evidence type="ECO:0000256" key="1">
    <source>
        <dbReference type="ARBA" id="ARBA00010515"/>
    </source>
</evidence>
<organism evidence="4 5">
    <name type="scientific">Zhongshania aquimaris</name>
    <dbReference type="NCBI Taxonomy" id="2857107"/>
    <lineage>
        <taxon>Bacteria</taxon>
        <taxon>Pseudomonadati</taxon>
        <taxon>Pseudomonadota</taxon>
        <taxon>Gammaproteobacteria</taxon>
        <taxon>Cellvibrionales</taxon>
        <taxon>Spongiibacteraceae</taxon>
        <taxon>Zhongshania</taxon>
    </lineage>
</organism>
<feature type="domain" description="Alpha/beta hydrolase fold-3" evidence="3">
    <location>
        <begin position="86"/>
        <end position="291"/>
    </location>
</feature>
<dbReference type="PROSITE" id="PS01173">
    <property type="entry name" value="LIPASE_GDXG_HIS"/>
    <property type="match status" value="1"/>
</dbReference>
<dbReference type="InterPro" id="IPR013094">
    <property type="entry name" value="AB_hydrolase_3"/>
</dbReference>
<sequence>MLAPEVKALLEYMRTQPSVALADLTPEMMRAQTLPLSENSEAVLKVVNTLIPLPAKDNEAGSKDPIAVRLYYPASSADVIGALPALLFFHGGGFVGCDLDTHDGMCRTLCNASGAVVVSVDYRLAPEARFPAAPEDAYRALLWLSQEAETLGVDASAISVCGDSAGGNLAALLCLLSRDRQGPAIQKQILLYPVTSPHCDTDSHHKFAEGYFLTREQMQWFWQHYLGGTANVLSPYVDLLAADLENLPPAVIVTAEYDPLCDEGKLYADRLAAAGNHVDYQSVAGQIHGFCSFADFIPKGREVLVGLFGA</sequence>